<evidence type="ECO:0000256" key="1">
    <source>
        <dbReference type="SAM" id="SignalP"/>
    </source>
</evidence>
<dbReference type="EMBL" id="FOBC01000007">
    <property type="protein sequence ID" value="SEL14661.1"/>
    <property type="molecule type" value="Genomic_DNA"/>
</dbReference>
<feature type="chain" id="PRO_5011771807" evidence="1">
    <location>
        <begin position="24"/>
        <end position="66"/>
    </location>
</feature>
<accession>A0A1H7MU85</accession>
<gene>
    <name evidence="2" type="ORF">SAMN04488129_10770</name>
</gene>
<keyword evidence="1" id="KW-0732">Signal</keyword>
<reference evidence="3" key="1">
    <citation type="submission" date="2016-10" db="EMBL/GenBank/DDBJ databases">
        <authorList>
            <person name="Varghese N."/>
            <person name="Submissions S."/>
        </authorList>
    </citation>
    <scope>NUCLEOTIDE SEQUENCE [LARGE SCALE GENOMIC DNA]</scope>
    <source>
        <strain evidence="3">CGMCC 1.9150</strain>
    </source>
</reference>
<feature type="signal peptide" evidence="1">
    <location>
        <begin position="1"/>
        <end position="23"/>
    </location>
</feature>
<proteinExistence type="predicted"/>
<organism evidence="2 3">
    <name type="scientific">Halomonas daqiaonensis</name>
    <dbReference type="NCBI Taxonomy" id="650850"/>
    <lineage>
        <taxon>Bacteria</taxon>
        <taxon>Pseudomonadati</taxon>
        <taxon>Pseudomonadota</taxon>
        <taxon>Gammaproteobacteria</taxon>
        <taxon>Oceanospirillales</taxon>
        <taxon>Halomonadaceae</taxon>
        <taxon>Halomonas</taxon>
    </lineage>
</organism>
<evidence type="ECO:0000313" key="2">
    <source>
        <dbReference type="EMBL" id="SEL14661.1"/>
    </source>
</evidence>
<dbReference type="Proteomes" id="UP000198807">
    <property type="component" value="Unassembled WGS sequence"/>
</dbReference>
<protein>
    <submittedName>
        <fullName evidence="2">Uncharacterized protein</fullName>
    </submittedName>
</protein>
<keyword evidence="3" id="KW-1185">Reference proteome</keyword>
<name>A0A1H7MU85_9GAMM</name>
<evidence type="ECO:0000313" key="3">
    <source>
        <dbReference type="Proteomes" id="UP000198807"/>
    </source>
</evidence>
<sequence length="66" mass="7448">MKRAAIFIAVGAFSIGLAQGMLAQETKNLGAEICVERKESDINVEQGRAEIHFELESPRDRRIYRL</sequence>
<dbReference type="AlphaFoldDB" id="A0A1H7MU85"/>